<evidence type="ECO:0000313" key="2">
    <source>
        <dbReference type="Proteomes" id="UP001164653"/>
    </source>
</evidence>
<dbReference type="RefSeq" id="WP_244824117.1">
    <property type="nucleotide sequence ID" value="NZ_CP112998.1"/>
</dbReference>
<organism evidence="1 2">
    <name type="scientific">Dyadobacter pollutisoli</name>
    <dbReference type="NCBI Taxonomy" id="2910158"/>
    <lineage>
        <taxon>Bacteria</taxon>
        <taxon>Pseudomonadati</taxon>
        <taxon>Bacteroidota</taxon>
        <taxon>Cytophagia</taxon>
        <taxon>Cytophagales</taxon>
        <taxon>Spirosomataceae</taxon>
        <taxon>Dyadobacter</taxon>
    </lineage>
</organism>
<accession>A0A9E8SNU0</accession>
<proteinExistence type="predicted"/>
<dbReference type="EMBL" id="CP112998">
    <property type="protein sequence ID" value="WAC11132.1"/>
    <property type="molecule type" value="Genomic_DNA"/>
</dbReference>
<reference evidence="1" key="1">
    <citation type="submission" date="2022-11" db="EMBL/GenBank/DDBJ databases">
        <title>Dyadobacter pollutisoli sp. nov., isolated from plastic dumped soil.</title>
        <authorList>
            <person name="Kim J.M."/>
            <person name="Kim K.R."/>
            <person name="Lee J.K."/>
            <person name="Hao L."/>
            <person name="Jeon C.O."/>
        </authorList>
    </citation>
    <scope>NUCLEOTIDE SEQUENCE</scope>
    <source>
        <strain evidence="1">U1</strain>
    </source>
</reference>
<keyword evidence="2" id="KW-1185">Reference proteome</keyword>
<sequence length="82" mass="9538">MKSRLNLTIESTVLLLVKEYAAAHHVSVSQIVEDYLKSIVKPPLEKSNIFDMVHQLHASMEISHSEDLKKDFYEDQSQKYDF</sequence>
<dbReference type="Proteomes" id="UP001164653">
    <property type="component" value="Chromosome"/>
</dbReference>
<dbReference type="Pfam" id="PF19891">
    <property type="entry name" value="DUF6364"/>
    <property type="match status" value="1"/>
</dbReference>
<dbReference type="AlphaFoldDB" id="A0A9E8SNU0"/>
<protein>
    <submittedName>
        <fullName evidence="1">DUF6364 family protein</fullName>
    </submittedName>
</protein>
<dbReference type="InterPro" id="IPR045944">
    <property type="entry name" value="DUF6364"/>
</dbReference>
<gene>
    <name evidence="1" type="ORF">ON006_25775</name>
</gene>
<name>A0A9E8SNU0_9BACT</name>
<evidence type="ECO:0000313" key="1">
    <source>
        <dbReference type="EMBL" id="WAC11132.1"/>
    </source>
</evidence>
<dbReference type="KEGG" id="dpf:ON006_25775"/>